<gene>
    <name evidence="1" type="ORF">A3J47_03635</name>
</gene>
<dbReference type="AlphaFoldDB" id="A0A1F8FRP3"/>
<dbReference type="Proteomes" id="UP000176581">
    <property type="component" value="Unassembled WGS sequence"/>
</dbReference>
<sequence length="73" mass="7620">MSADGALDKKLQTYLEAQKVWAEAVKGYQGNWVPGVVMGGGQNGAASGAQDLVNLLTAKTARELGLDLSISKK</sequence>
<name>A0A1F8FRP3_9BACT</name>
<evidence type="ECO:0000313" key="1">
    <source>
        <dbReference type="EMBL" id="OGN15228.1"/>
    </source>
</evidence>
<accession>A0A1F8FRP3</accession>
<proteinExistence type="predicted"/>
<comment type="caution">
    <text evidence="1">The sequence shown here is derived from an EMBL/GenBank/DDBJ whole genome shotgun (WGS) entry which is preliminary data.</text>
</comment>
<dbReference type="EMBL" id="MGJV01000014">
    <property type="protein sequence ID" value="OGN15228.1"/>
    <property type="molecule type" value="Genomic_DNA"/>
</dbReference>
<organism evidence="1 2">
    <name type="scientific">Candidatus Yanofskybacteria bacterium RIFCSPHIGHO2_02_FULL_43_22</name>
    <dbReference type="NCBI Taxonomy" id="1802681"/>
    <lineage>
        <taxon>Bacteria</taxon>
        <taxon>Candidatus Yanofskyibacteriota</taxon>
    </lineage>
</organism>
<evidence type="ECO:0000313" key="2">
    <source>
        <dbReference type="Proteomes" id="UP000176581"/>
    </source>
</evidence>
<protein>
    <submittedName>
        <fullName evidence="1">Uncharacterized protein</fullName>
    </submittedName>
</protein>
<reference evidence="1 2" key="1">
    <citation type="journal article" date="2016" name="Nat. Commun.">
        <title>Thousands of microbial genomes shed light on interconnected biogeochemical processes in an aquifer system.</title>
        <authorList>
            <person name="Anantharaman K."/>
            <person name="Brown C.T."/>
            <person name="Hug L.A."/>
            <person name="Sharon I."/>
            <person name="Castelle C.J."/>
            <person name="Probst A.J."/>
            <person name="Thomas B.C."/>
            <person name="Singh A."/>
            <person name="Wilkins M.J."/>
            <person name="Karaoz U."/>
            <person name="Brodie E.L."/>
            <person name="Williams K.H."/>
            <person name="Hubbard S.S."/>
            <person name="Banfield J.F."/>
        </authorList>
    </citation>
    <scope>NUCLEOTIDE SEQUENCE [LARGE SCALE GENOMIC DNA]</scope>
</reference>